<dbReference type="Proteomes" id="UP001278500">
    <property type="component" value="Unassembled WGS sequence"/>
</dbReference>
<evidence type="ECO:0000256" key="1">
    <source>
        <dbReference type="ARBA" id="ARBA00038158"/>
    </source>
</evidence>
<dbReference type="Gene3D" id="3.40.50.150">
    <property type="entry name" value="Vaccinia Virus protein VP39"/>
    <property type="match status" value="1"/>
</dbReference>
<dbReference type="Pfam" id="PF13489">
    <property type="entry name" value="Methyltransf_23"/>
    <property type="match status" value="1"/>
</dbReference>
<accession>A0AAE0MUN6</accession>
<dbReference type="GeneID" id="87868153"/>
<dbReference type="GO" id="GO:0008168">
    <property type="term" value="F:methyltransferase activity"/>
    <property type="evidence" value="ECO:0007669"/>
    <property type="project" value="UniProtKB-KW"/>
</dbReference>
<evidence type="ECO:0000313" key="4">
    <source>
        <dbReference type="Proteomes" id="UP001278500"/>
    </source>
</evidence>
<dbReference type="PANTHER" id="PTHR43591:SF10">
    <property type="entry name" value="ABC TRANSMEMBRANE TYPE-1 DOMAIN-CONTAINING PROTEIN-RELATED"/>
    <property type="match status" value="1"/>
</dbReference>
<comment type="similarity">
    <text evidence="1">Belongs to the methyltransferase superfamily. LaeA methyltransferase family.</text>
</comment>
<reference evidence="3" key="1">
    <citation type="journal article" date="2023" name="Mol. Phylogenet. Evol.">
        <title>Genome-scale phylogeny and comparative genomics of the fungal order Sordariales.</title>
        <authorList>
            <person name="Hensen N."/>
            <person name="Bonometti L."/>
            <person name="Westerberg I."/>
            <person name="Brannstrom I.O."/>
            <person name="Guillou S."/>
            <person name="Cros-Aarteil S."/>
            <person name="Calhoun S."/>
            <person name="Haridas S."/>
            <person name="Kuo A."/>
            <person name="Mondo S."/>
            <person name="Pangilinan J."/>
            <person name="Riley R."/>
            <person name="LaButti K."/>
            <person name="Andreopoulos B."/>
            <person name="Lipzen A."/>
            <person name="Chen C."/>
            <person name="Yan M."/>
            <person name="Daum C."/>
            <person name="Ng V."/>
            <person name="Clum A."/>
            <person name="Steindorff A."/>
            <person name="Ohm R.A."/>
            <person name="Martin F."/>
            <person name="Silar P."/>
            <person name="Natvig D.O."/>
            <person name="Lalanne C."/>
            <person name="Gautier V."/>
            <person name="Ament-Velasquez S.L."/>
            <person name="Kruys A."/>
            <person name="Hutchinson M.I."/>
            <person name="Powell A.J."/>
            <person name="Barry K."/>
            <person name="Miller A.N."/>
            <person name="Grigoriev I.V."/>
            <person name="Debuchy R."/>
            <person name="Gladieux P."/>
            <person name="Hiltunen Thoren M."/>
            <person name="Johannesson H."/>
        </authorList>
    </citation>
    <scope>NUCLEOTIDE SEQUENCE</scope>
    <source>
        <strain evidence="3">CBS 560.94</strain>
    </source>
</reference>
<dbReference type="RefSeq" id="XP_062683480.1">
    <property type="nucleotide sequence ID" value="XM_062830999.1"/>
</dbReference>
<keyword evidence="3" id="KW-0808">Transferase</keyword>
<evidence type="ECO:0000313" key="3">
    <source>
        <dbReference type="EMBL" id="KAK3348398.1"/>
    </source>
</evidence>
<proteinExistence type="inferred from homology"/>
<dbReference type="AlphaFoldDB" id="A0AAE0MUN6"/>
<gene>
    <name evidence="3" type="ORF">B0H65DRAFT_588201</name>
</gene>
<name>A0AAE0MUN6_9PEZI</name>
<dbReference type="CDD" id="cd02440">
    <property type="entry name" value="AdoMet_MTases"/>
    <property type="match status" value="1"/>
</dbReference>
<comment type="caution">
    <text evidence="3">The sequence shown here is derived from an EMBL/GenBank/DDBJ whole genome shotgun (WGS) entry which is preliminary data.</text>
</comment>
<protein>
    <submittedName>
        <fullName evidence="3">S-adenosyl-L-methionine-dependent methyltransferase</fullName>
    </submittedName>
</protein>
<organism evidence="3 4">
    <name type="scientific">Neurospora tetraspora</name>
    <dbReference type="NCBI Taxonomy" id="94610"/>
    <lineage>
        <taxon>Eukaryota</taxon>
        <taxon>Fungi</taxon>
        <taxon>Dikarya</taxon>
        <taxon>Ascomycota</taxon>
        <taxon>Pezizomycotina</taxon>
        <taxon>Sordariomycetes</taxon>
        <taxon>Sordariomycetidae</taxon>
        <taxon>Sordariales</taxon>
        <taxon>Sordariaceae</taxon>
        <taxon>Neurospora</taxon>
    </lineage>
</organism>
<feature type="region of interest" description="Disordered" evidence="2">
    <location>
        <begin position="1"/>
        <end position="43"/>
    </location>
</feature>
<keyword evidence="3" id="KW-0489">Methyltransferase</keyword>
<reference evidence="3" key="2">
    <citation type="submission" date="2023-06" db="EMBL/GenBank/DDBJ databases">
        <authorList>
            <consortium name="Lawrence Berkeley National Laboratory"/>
            <person name="Haridas S."/>
            <person name="Hensen N."/>
            <person name="Bonometti L."/>
            <person name="Westerberg I."/>
            <person name="Brannstrom I.O."/>
            <person name="Guillou S."/>
            <person name="Cros-Aarteil S."/>
            <person name="Calhoun S."/>
            <person name="Kuo A."/>
            <person name="Mondo S."/>
            <person name="Pangilinan J."/>
            <person name="Riley R."/>
            <person name="Labutti K."/>
            <person name="Andreopoulos B."/>
            <person name="Lipzen A."/>
            <person name="Chen C."/>
            <person name="Yanf M."/>
            <person name="Daum C."/>
            <person name="Ng V."/>
            <person name="Clum A."/>
            <person name="Steindorff A."/>
            <person name="Ohm R."/>
            <person name="Martin F."/>
            <person name="Silar P."/>
            <person name="Natvig D."/>
            <person name="Lalanne C."/>
            <person name="Gautier V."/>
            <person name="Ament-Velasquez S.L."/>
            <person name="Kruys A."/>
            <person name="Hutchinson M.I."/>
            <person name="Powell A.J."/>
            <person name="Barry K."/>
            <person name="Miller A.N."/>
            <person name="Grigoriev I.V."/>
            <person name="Debuchy R."/>
            <person name="Gladieux P."/>
            <person name="Thoren M.H."/>
            <person name="Johannesson H."/>
        </authorList>
    </citation>
    <scope>NUCLEOTIDE SEQUENCE</scope>
    <source>
        <strain evidence="3">CBS 560.94</strain>
    </source>
</reference>
<sequence>MSSPAKKAQSPAPEAVSPKGKAKSPTPGPASPVNVASPTPGPASAALGLLSGAHWAEVGLPEEDLENDWDSTLGSDVESSTASISSSILKYRTINGRTYHSDSVTDGEYWGPNDEKQNQMLDIFHHVFTILFDGKLYTAPITEYPENIIDVGTGTGLWPIDVADKLPYCSVIGTDLSPIQPSWIPPNVRFEIDDATKEWTYKPNHFDFVYIRWLTGAVKDWTAVYKEAYRCLKPGGWIEHFDSSGDIYSDDDTVSENSAMSQWGKIWQEAGRRMGNPIDMIPANLQEDGMREAGFVNITKKDYQIPVSPWSKDKKMRDLGLYFYTAWTADLEGTCQFIFGNVIGWEKEEISTYIANLKAELKNRSMHGCMRWRVVYAQKPLDA</sequence>
<dbReference type="GO" id="GO:0032259">
    <property type="term" value="P:methylation"/>
    <property type="evidence" value="ECO:0007669"/>
    <property type="project" value="UniProtKB-KW"/>
</dbReference>
<dbReference type="SUPFAM" id="SSF53335">
    <property type="entry name" value="S-adenosyl-L-methionine-dependent methyltransferases"/>
    <property type="match status" value="1"/>
</dbReference>
<dbReference type="PANTHER" id="PTHR43591">
    <property type="entry name" value="METHYLTRANSFERASE"/>
    <property type="match status" value="1"/>
</dbReference>
<dbReference type="InterPro" id="IPR029063">
    <property type="entry name" value="SAM-dependent_MTases_sf"/>
</dbReference>
<evidence type="ECO:0000256" key="2">
    <source>
        <dbReference type="SAM" id="MobiDB-lite"/>
    </source>
</evidence>
<dbReference type="EMBL" id="JAUEPP010000003">
    <property type="protein sequence ID" value="KAK3348398.1"/>
    <property type="molecule type" value="Genomic_DNA"/>
</dbReference>
<keyword evidence="4" id="KW-1185">Reference proteome</keyword>